<name>A0A645A6W2_9ZZZZ</name>
<sequence>MRLGQPDMQREYARFGTEAHKAEQSGHSQLRPLFRKEYLYQLGKRFNLQRAEQAVQKQQANQ</sequence>
<comment type="caution">
    <text evidence="1">The sequence shown here is derived from an EMBL/GenBank/DDBJ whole genome shotgun (WGS) entry which is preliminary data.</text>
</comment>
<reference evidence="1" key="1">
    <citation type="submission" date="2019-08" db="EMBL/GenBank/DDBJ databases">
        <authorList>
            <person name="Kucharzyk K."/>
            <person name="Murdoch R.W."/>
            <person name="Higgins S."/>
            <person name="Loffler F."/>
        </authorList>
    </citation>
    <scope>NUCLEOTIDE SEQUENCE</scope>
</reference>
<dbReference type="EMBL" id="VSSQ01012101">
    <property type="protein sequence ID" value="MPM48448.1"/>
    <property type="molecule type" value="Genomic_DNA"/>
</dbReference>
<dbReference type="AlphaFoldDB" id="A0A645A6W2"/>
<protein>
    <submittedName>
        <fullName evidence="1">Uncharacterized protein</fullName>
    </submittedName>
</protein>
<proteinExistence type="predicted"/>
<organism evidence="1">
    <name type="scientific">bioreactor metagenome</name>
    <dbReference type="NCBI Taxonomy" id="1076179"/>
    <lineage>
        <taxon>unclassified sequences</taxon>
        <taxon>metagenomes</taxon>
        <taxon>ecological metagenomes</taxon>
    </lineage>
</organism>
<evidence type="ECO:0000313" key="1">
    <source>
        <dbReference type="EMBL" id="MPM48448.1"/>
    </source>
</evidence>
<accession>A0A645A6W2</accession>
<gene>
    <name evidence="1" type="ORF">SDC9_95173</name>
</gene>